<reference evidence="14 15" key="1">
    <citation type="submission" date="2018-04" db="EMBL/GenBank/DDBJ databases">
        <title>Genomic Encyclopedia of Archaeal and Bacterial Type Strains, Phase II (KMG-II): from individual species to whole genera.</title>
        <authorList>
            <person name="Goeker M."/>
        </authorList>
    </citation>
    <scope>NUCLEOTIDE SEQUENCE [LARGE SCALE GENOMIC DNA]</scope>
    <source>
        <strain evidence="14 15">DSM 45787</strain>
    </source>
</reference>
<dbReference type="InterPro" id="IPR033730">
    <property type="entry name" value="ProRS_core_prok"/>
</dbReference>
<keyword evidence="7 12" id="KW-0648">Protein biosynthesis</keyword>
<dbReference type="FunFam" id="3.30.930.10:FF:000043">
    <property type="entry name" value="Proline--tRNA ligase"/>
    <property type="match status" value="1"/>
</dbReference>
<dbReference type="PROSITE" id="PS50862">
    <property type="entry name" value="AA_TRNA_LIGASE_II"/>
    <property type="match status" value="1"/>
</dbReference>
<dbReference type="Gene3D" id="3.40.50.800">
    <property type="entry name" value="Anticodon-binding domain"/>
    <property type="match status" value="1"/>
</dbReference>
<dbReference type="PANTHER" id="PTHR42753">
    <property type="entry name" value="MITOCHONDRIAL RIBOSOME PROTEIN L39/PROLYL-TRNA LIGASE FAMILY MEMBER"/>
    <property type="match status" value="1"/>
</dbReference>
<dbReference type="SUPFAM" id="SSF55681">
    <property type="entry name" value="Class II aaRS and biotin synthetases"/>
    <property type="match status" value="1"/>
</dbReference>
<dbReference type="GO" id="GO:0005829">
    <property type="term" value="C:cytosol"/>
    <property type="evidence" value="ECO:0007669"/>
    <property type="project" value="TreeGrafter"/>
</dbReference>
<comment type="function">
    <text evidence="10 12">Catalyzes the attachment of proline to tRNA(Pro) in a two-step reaction: proline is first activated by ATP to form Pro-AMP and then transferred to the acceptor end of tRNA(Pro). As ProRS can inadvertently accommodate and process non-cognate amino acids such as alanine and cysteine, to avoid such errors it has two additional distinct editing activities against alanine. One activity is designated as 'pretransfer' editing and involves the tRNA(Pro)-independent hydrolysis of activated Ala-AMP. The other activity is designated 'posttransfer' editing and involves deacylation of mischarged Ala-tRNA(Pro). The misacylated Cys-tRNA(Pro) is not edited by ProRS.</text>
</comment>
<dbReference type="NCBIfam" id="NF006625">
    <property type="entry name" value="PRK09194.1"/>
    <property type="match status" value="1"/>
</dbReference>
<dbReference type="FunFam" id="3.30.930.10:FF:000065">
    <property type="entry name" value="Proline--tRNA ligase"/>
    <property type="match status" value="1"/>
</dbReference>
<comment type="subcellular location">
    <subcellularLocation>
        <location evidence="1 12">Cytoplasm</location>
    </subcellularLocation>
</comment>
<organism evidence="14 15">
    <name type="scientific">Melghirimyces profundicolus</name>
    <dbReference type="NCBI Taxonomy" id="1242148"/>
    <lineage>
        <taxon>Bacteria</taxon>
        <taxon>Bacillati</taxon>
        <taxon>Bacillota</taxon>
        <taxon>Bacilli</taxon>
        <taxon>Bacillales</taxon>
        <taxon>Thermoactinomycetaceae</taxon>
        <taxon>Melghirimyces</taxon>
    </lineage>
</organism>
<comment type="similarity">
    <text evidence="11 12">Belongs to the class-II aminoacyl-tRNA synthetase family. ProS type 1 subfamily.</text>
</comment>
<evidence type="ECO:0000256" key="3">
    <source>
        <dbReference type="ARBA" id="ARBA00022490"/>
    </source>
</evidence>
<keyword evidence="15" id="KW-1185">Reference proteome</keyword>
<dbReference type="PRINTS" id="PR01046">
    <property type="entry name" value="TRNASYNTHPRO"/>
</dbReference>
<dbReference type="NCBIfam" id="TIGR00409">
    <property type="entry name" value="proS_fam_II"/>
    <property type="match status" value="1"/>
</dbReference>
<comment type="caution">
    <text evidence="14">The sequence shown here is derived from an EMBL/GenBank/DDBJ whole genome shotgun (WGS) entry which is preliminary data.</text>
</comment>
<dbReference type="CDD" id="cd00779">
    <property type="entry name" value="ProRS_core_prok"/>
    <property type="match status" value="1"/>
</dbReference>
<gene>
    <name evidence="12" type="primary">proS</name>
    <name evidence="14" type="ORF">C8P63_11515</name>
</gene>
<dbReference type="InterPro" id="IPR006195">
    <property type="entry name" value="aa-tRNA-synth_II"/>
</dbReference>
<evidence type="ECO:0000256" key="6">
    <source>
        <dbReference type="ARBA" id="ARBA00022840"/>
    </source>
</evidence>
<keyword evidence="6 12" id="KW-0067">ATP-binding</keyword>
<evidence type="ECO:0000256" key="7">
    <source>
        <dbReference type="ARBA" id="ARBA00022917"/>
    </source>
</evidence>
<dbReference type="AlphaFoldDB" id="A0A2T6BRL1"/>
<dbReference type="GO" id="GO:0016740">
    <property type="term" value="F:transferase activity"/>
    <property type="evidence" value="ECO:0007669"/>
    <property type="project" value="UniProtKB-ARBA"/>
</dbReference>
<dbReference type="Pfam" id="PF00587">
    <property type="entry name" value="tRNA-synt_2b"/>
    <property type="match status" value="1"/>
</dbReference>
<dbReference type="GO" id="GO:0002161">
    <property type="term" value="F:aminoacyl-tRNA deacylase activity"/>
    <property type="evidence" value="ECO:0007669"/>
    <property type="project" value="InterPro"/>
</dbReference>
<evidence type="ECO:0000256" key="11">
    <source>
        <dbReference type="ARBA" id="ARBA00060755"/>
    </source>
</evidence>
<dbReference type="InterPro" id="IPR050062">
    <property type="entry name" value="Pro-tRNA_synthetase"/>
</dbReference>
<dbReference type="HAMAP" id="MF_01569">
    <property type="entry name" value="Pro_tRNA_synth_type1"/>
    <property type="match status" value="1"/>
</dbReference>
<dbReference type="InterPro" id="IPR023717">
    <property type="entry name" value="Pro-tRNA-Synthase_IIa_type1"/>
</dbReference>
<dbReference type="InterPro" id="IPR044140">
    <property type="entry name" value="ProRS_anticodon_short"/>
</dbReference>
<evidence type="ECO:0000256" key="12">
    <source>
        <dbReference type="HAMAP-Rule" id="MF_01569"/>
    </source>
</evidence>
<comment type="catalytic activity">
    <reaction evidence="9 12">
        <text>tRNA(Pro) + L-proline + ATP = L-prolyl-tRNA(Pro) + AMP + diphosphate</text>
        <dbReference type="Rhea" id="RHEA:14305"/>
        <dbReference type="Rhea" id="RHEA-COMP:9700"/>
        <dbReference type="Rhea" id="RHEA-COMP:9702"/>
        <dbReference type="ChEBI" id="CHEBI:30616"/>
        <dbReference type="ChEBI" id="CHEBI:33019"/>
        <dbReference type="ChEBI" id="CHEBI:60039"/>
        <dbReference type="ChEBI" id="CHEBI:78442"/>
        <dbReference type="ChEBI" id="CHEBI:78532"/>
        <dbReference type="ChEBI" id="CHEBI:456215"/>
        <dbReference type="EC" id="6.1.1.15"/>
    </reaction>
</comment>
<comment type="subunit">
    <text evidence="2 12">Homodimer.</text>
</comment>
<proteinExistence type="inferred from homology"/>
<dbReference type="GO" id="GO:0006433">
    <property type="term" value="P:prolyl-tRNA aminoacylation"/>
    <property type="evidence" value="ECO:0007669"/>
    <property type="project" value="UniProtKB-UniRule"/>
</dbReference>
<dbReference type="CDD" id="cd04334">
    <property type="entry name" value="ProRS-INS"/>
    <property type="match status" value="1"/>
</dbReference>
<evidence type="ECO:0000256" key="9">
    <source>
        <dbReference type="ARBA" id="ARBA00047671"/>
    </source>
</evidence>
<dbReference type="GO" id="GO:0140096">
    <property type="term" value="F:catalytic activity, acting on a protein"/>
    <property type="evidence" value="ECO:0007669"/>
    <property type="project" value="UniProtKB-ARBA"/>
</dbReference>
<evidence type="ECO:0000256" key="10">
    <source>
        <dbReference type="ARBA" id="ARBA00053664"/>
    </source>
</evidence>
<keyword evidence="3 12" id="KW-0963">Cytoplasm</keyword>
<dbReference type="RefSeq" id="WP_108024211.1">
    <property type="nucleotide sequence ID" value="NZ_QBKR01000015.1"/>
</dbReference>
<sequence>MRQKNMLIPTLRHVGAEAEMASHRLMLRAGMIRQLAAGVYTYLPLAYRTLRKVEQVVREEMDRIGAQELLLPAMNPAELWKESGRWETYGPELVKLQDRHEREFLLGPTHEEVITDLVRNEVNSYKKLPMALYQIQTKFRDERRPRSGLLRGREFLMKDAYSFHADQETLDETYQDMYEAYRRIFTRLGLDFRAVEADSGAIGGSENHEFMVLSESGEDTLALCGSCDYAANIETAEVGALTEAAAPTATDVPGVEKVSTPRASTIDEVTRMLGKKPEELVKSLLFTVDGEPVLVLVRGDHEANEVKVKHVLDAEQCELADDDTVRRVTGSPAGFAGPVGLKQPVKVVADHAVKGMREAVVGANEADAHLVHVRPARDFQVDLYADVRTAQEGDACPRCGGTLRFSRGIEVGHVFKLGTRYSEAMNATFLDREGKERPYIMGCYGIGISRVVAAIVEQCHDENGIIWPSGAAPYQVHLIAVNPKDPDQSRLAEELYAQLTADGIEVLFDDRQERAGVKFKDADLLGIPLRITVGKMASDGRVEYKFRRSGKSGDLSAEELPLKLPDLLKKADEK</sequence>
<dbReference type="InterPro" id="IPR045864">
    <property type="entry name" value="aa-tRNA-synth_II/BPL/LPL"/>
</dbReference>
<dbReference type="InterPro" id="IPR004154">
    <property type="entry name" value="Anticodon-bd"/>
</dbReference>
<dbReference type="Gene3D" id="3.30.930.10">
    <property type="entry name" value="Bira Bifunctional Protein, Domain 2"/>
    <property type="match status" value="2"/>
</dbReference>
<dbReference type="InterPro" id="IPR007214">
    <property type="entry name" value="YbaK/aa-tRNA-synth-assoc-dom"/>
</dbReference>
<dbReference type="InterPro" id="IPR036754">
    <property type="entry name" value="YbaK/aa-tRNA-synt-asso_dom_sf"/>
</dbReference>
<evidence type="ECO:0000256" key="8">
    <source>
        <dbReference type="ARBA" id="ARBA00023146"/>
    </source>
</evidence>
<dbReference type="InterPro" id="IPR002316">
    <property type="entry name" value="Pro-tRNA-ligase_IIa"/>
</dbReference>
<dbReference type="EC" id="6.1.1.15" evidence="12"/>
<dbReference type="Proteomes" id="UP000244240">
    <property type="component" value="Unassembled WGS sequence"/>
</dbReference>
<dbReference type="PANTHER" id="PTHR42753:SF2">
    <property type="entry name" value="PROLINE--TRNA LIGASE"/>
    <property type="match status" value="1"/>
</dbReference>
<protein>
    <recommendedName>
        <fullName evidence="12">Proline--tRNA ligase</fullName>
        <ecNumber evidence="12">6.1.1.15</ecNumber>
    </recommendedName>
    <alternativeName>
        <fullName evidence="12">Prolyl-tRNA synthetase</fullName>
        <shortName evidence="12">ProRS</shortName>
    </alternativeName>
</protein>
<dbReference type="InterPro" id="IPR004500">
    <property type="entry name" value="Pro-tRNA-synth_IIa_bac-type"/>
</dbReference>
<evidence type="ECO:0000313" key="14">
    <source>
        <dbReference type="EMBL" id="PTX58617.1"/>
    </source>
</evidence>
<dbReference type="FunFam" id="3.40.50.800:FF:000011">
    <property type="entry name" value="Proline--tRNA ligase"/>
    <property type="match status" value="1"/>
</dbReference>
<dbReference type="Pfam" id="PF04073">
    <property type="entry name" value="tRNA_edit"/>
    <property type="match status" value="1"/>
</dbReference>
<dbReference type="EMBL" id="QBKR01000015">
    <property type="protein sequence ID" value="PTX58617.1"/>
    <property type="molecule type" value="Genomic_DNA"/>
</dbReference>
<name>A0A2T6BRL1_9BACL</name>
<dbReference type="InterPro" id="IPR002314">
    <property type="entry name" value="aa-tRNA-synt_IIb"/>
</dbReference>
<dbReference type="SUPFAM" id="SSF55826">
    <property type="entry name" value="YbaK/ProRS associated domain"/>
    <property type="match status" value="1"/>
</dbReference>
<keyword evidence="8 12" id="KW-0030">Aminoacyl-tRNA synthetase</keyword>
<dbReference type="Pfam" id="PF03129">
    <property type="entry name" value="HGTP_anticodon"/>
    <property type="match status" value="1"/>
</dbReference>
<dbReference type="InterPro" id="IPR036621">
    <property type="entry name" value="Anticodon-bd_dom_sf"/>
</dbReference>
<dbReference type="GO" id="GO:0005524">
    <property type="term" value="F:ATP binding"/>
    <property type="evidence" value="ECO:0007669"/>
    <property type="project" value="UniProtKB-UniRule"/>
</dbReference>
<comment type="domain">
    <text evidence="12">Consists of three domains: the N-terminal catalytic domain, the editing domain and the C-terminal anticodon-binding domain.</text>
</comment>
<dbReference type="SUPFAM" id="SSF52954">
    <property type="entry name" value="Class II aaRS ABD-related"/>
    <property type="match status" value="1"/>
</dbReference>
<feature type="domain" description="Aminoacyl-transfer RNA synthetases class-II family profile" evidence="13">
    <location>
        <begin position="38"/>
        <end position="468"/>
    </location>
</feature>
<evidence type="ECO:0000256" key="1">
    <source>
        <dbReference type="ARBA" id="ARBA00004496"/>
    </source>
</evidence>
<dbReference type="CDD" id="cd00861">
    <property type="entry name" value="ProRS_anticodon_short"/>
    <property type="match status" value="1"/>
</dbReference>
<accession>A0A2T6BRL1</accession>
<evidence type="ECO:0000256" key="4">
    <source>
        <dbReference type="ARBA" id="ARBA00022598"/>
    </source>
</evidence>
<keyword evidence="5 12" id="KW-0547">Nucleotide-binding</keyword>
<evidence type="ECO:0000313" key="15">
    <source>
        <dbReference type="Proteomes" id="UP000244240"/>
    </source>
</evidence>
<evidence type="ECO:0000259" key="13">
    <source>
        <dbReference type="PROSITE" id="PS50862"/>
    </source>
</evidence>
<dbReference type="PIRSF" id="PIRSF001535">
    <property type="entry name" value="ProRS_1"/>
    <property type="match status" value="1"/>
</dbReference>
<evidence type="ECO:0000256" key="2">
    <source>
        <dbReference type="ARBA" id="ARBA00011738"/>
    </source>
</evidence>
<dbReference type="OrthoDB" id="9809052at2"/>
<keyword evidence="4 12" id="KW-0436">Ligase</keyword>
<dbReference type="GO" id="GO:0004827">
    <property type="term" value="F:proline-tRNA ligase activity"/>
    <property type="evidence" value="ECO:0007669"/>
    <property type="project" value="UniProtKB-UniRule"/>
</dbReference>
<evidence type="ECO:0000256" key="5">
    <source>
        <dbReference type="ARBA" id="ARBA00022741"/>
    </source>
</evidence>